<gene>
    <name evidence="7" type="ORF">FD50_GL000348</name>
</gene>
<keyword evidence="8" id="KW-1185">Reference proteome</keyword>
<dbReference type="STRING" id="1423801.FD50_GL000348"/>
<dbReference type="InterPro" id="IPR036264">
    <property type="entry name" value="Bact_exopeptidase_dim_dom"/>
</dbReference>
<keyword evidence="5" id="KW-0862">Zinc</keyword>
<evidence type="ECO:0000256" key="1">
    <source>
        <dbReference type="ARBA" id="ARBA00001947"/>
    </source>
</evidence>
<dbReference type="Proteomes" id="UP000051166">
    <property type="component" value="Unassembled WGS sequence"/>
</dbReference>
<proteinExistence type="inferred from homology"/>
<dbReference type="Pfam" id="PF07687">
    <property type="entry name" value="M20_dimer"/>
    <property type="match status" value="1"/>
</dbReference>
<dbReference type="EMBL" id="AZFQ01000034">
    <property type="protein sequence ID" value="KRL99073.1"/>
    <property type="molecule type" value="Genomic_DNA"/>
</dbReference>
<evidence type="ECO:0000313" key="8">
    <source>
        <dbReference type="Proteomes" id="UP000051166"/>
    </source>
</evidence>
<dbReference type="NCBIfam" id="NF006365">
    <property type="entry name" value="PRK08588.1"/>
    <property type="match status" value="1"/>
</dbReference>
<reference evidence="7 8" key="1">
    <citation type="journal article" date="2015" name="Genome Announc.">
        <title>Expanding the biotechnology potential of lactobacilli through comparative genomics of 213 strains and associated genera.</title>
        <authorList>
            <person name="Sun Z."/>
            <person name="Harris H.M."/>
            <person name="McCann A."/>
            <person name="Guo C."/>
            <person name="Argimon S."/>
            <person name="Zhang W."/>
            <person name="Yang X."/>
            <person name="Jeffery I.B."/>
            <person name="Cooney J.C."/>
            <person name="Kagawa T.F."/>
            <person name="Liu W."/>
            <person name="Song Y."/>
            <person name="Salvetti E."/>
            <person name="Wrobel A."/>
            <person name="Rasinkangas P."/>
            <person name="Parkhill J."/>
            <person name="Rea M.C."/>
            <person name="O'Sullivan O."/>
            <person name="Ritari J."/>
            <person name="Douillard F.P."/>
            <person name="Paul Ross R."/>
            <person name="Yang R."/>
            <person name="Briner A.E."/>
            <person name="Felis G.E."/>
            <person name="de Vos W.M."/>
            <person name="Barrangou R."/>
            <person name="Klaenhammer T.R."/>
            <person name="Caufield P.W."/>
            <person name="Cui Y."/>
            <person name="Zhang H."/>
            <person name="O'Toole P.W."/>
        </authorList>
    </citation>
    <scope>NUCLEOTIDE SEQUENCE [LARGE SCALE GENOMIC DNA]</scope>
    <source>
        <strain evidence="7 8">DSM 16230</strain>
    </source>
</reference>
<dbReference type="PANTHER" id="PTHR43808:SF8">
    <property type="entry name" value="PEPTIDASE M20 DIMERISATION DOMAIN-CONTAINING PROTEIN"/>
    <property type="match status" value="1"/>
</dbReference>
<evidence type="ECO:0000256" key="3">
    <source>
        <dbReference type="ARBA" id="ARBA00022723"/>
    </source>
</evidence>
<feature type="domain" description="Peptidase M20 dimerisation" evidence="6">
    <location>
        <begin position="204"/>
        <end position="311"/>
    </location>
</feature>
<dbReference type="InterPro" id="IPR002933">
    <property type="entry name" value="Peptidase_M20"/>
</dbReference>
<evidence type="ECO:0000259" key="6">
    <source>
        <dbReference type="Pfam" id="PF07687"/>
    </source>
</evidence>
<keyword evidence="4" id="KW-0378">Hydrolase</keyword>
<dbReference type="Gene3D" id="3.40.630.10">
    <property type="entry name" value="Zn peptidases"/>
    <property type="match status" value="2"/>
</dbReference>
<keyword evidence="3" id="KW-0479">Metal-binding</keyword>
<dbReference type="PROSITE" id="PS00758">
    <property type="entry name" value="ARGE_DAPE_CPG2_1"/>
    <property type="match status" value="1"/>
</dbReference>
<protein>
    <submittedName>
        <fullName evidence="7">Succinyl-diaminopimelate desuccinylase</fullName>
    </submittedName>
</protein>
<dbReference type="SUPFAM" id="SSF53187">
    <property type="entry name" value="Zn-dependent exopeptidases"/>
    <property type="match status" value="1"/>
</dbReference>
<dbReference type="GO" id="GO:0016787">
    <property type="term" value="F:hydrolase activity"/>
    <property type="evidence" value="ECO:0007669"/>
    <property type="project" value="UniProtKB-KW"/>
</dbReference>
<dbReference type="PANTHER" id="PTHR43808">
    <property type="entry name" value="ACETYLORNITHINE DEACETYLASE"/>
    <property type="match status" value="1"/>
</dbReference>
<dbReference type="GO" id="GO:0046872">
    <property type="term" value="F:metal ion binding"/>
    <property type="evidence" value="ECO:0007669"/>
    <property type="project" value="UniProtKB-KW"/>
</dbReference>
<evidence type="ECO:0000313" key="7">
    <source>
        <dbReference type="EMBL" id="KRL99073.1"/>
    </source>
</evidence>
<comment type="similarity">
    <text evidence="2">Belongs to the peptidase M20A family.</text>
</comment>
<dbReference type="InterPro" id="IPR001261">
    <property type="entry name" value="ArgE/DapE_CS"/>
</dbReference>
<dbReference type="InterPro" id="IPR050072">
    <property type="entry name" value="Peptidase_M20A"/>
</dbReference>
<dbReference type="Gene3D" id="3.30.70.360">
    <property type="match status" value="1"/>
</dbReference>
<organism evidence="7 8">
    <name type="scientific">Liquorilactobacillus satsumensis DSM 16230 = JCM 12392</name>
    <dbReference type="NCBI Taxonomy" id="1423801"/>
    <lineage>
        <taxon>Bacteria</taxon>
        <taxon>Bacillati</taxon>
        <taxon>Bacillota</taxon>
        <taxon>Bacilli</taxon>
        <taxon>Lactobacillales</taxon>
        <taxon>Lactobacillaceae</taxon>
        <taxon>Liquorilactobacillus</taxon>
    </lineage>
</organism>
<dbReference type="PATRIC" id="fig|1423801.4.peg.355"/>
<dbReference type="CDD" id="cd08659">
    <property type="entry name" value="M20_ArgE_DapE-like"/>
    <property type="match status" value="1"/>
</dbReference>
<sequence length="417" mass="46064">MEIDSEKLLSDLININTVNGNEKEIADYLERIFQDNNVKIKRLKYADKRETLVAEVGTGEKPVLAFDGHEDTVAFGDLKAWKQSPLEAKRDGDVIYGRGASDMKSGLAAEVLALLALKKKESELKGTVRLFATVGEEVGELGAEQIMQQQLAADVDALIVGEPTGTQTELLKKSNFYMNRNLSNQQIADMISANQLGEQYFVVIGHKGVLQYKVVAHGKSAHSSMPELGHNAIEDLFKFVQVQTEYFSTLTTENNLLGKVTPVMTLLSGGEQVNTVPDKAEIAVNIRTLPEKDGDSLEKDIKGLITELNEQGADLEFKVLEKVDPVYSKDELTLANLAKKIAAPLLEQQLTFTGMSGGTDASFLTKNNPEMEMIVFGPGNISESHKENEFVNVKAYKQFIKIYTKIAVKFLEYHADD</sequence>
<accession>A0A0R1V0D7</accession>
<evidence type="ECO:0000256" key="4">
    <source>
        <dbReference type="ARBA" id="ARBA00022801"/>
    </source>
</evidence>
<evidence type="ECO:0000256" key="5">
    <source>
        <dbReference type="ARBA" id="ARBA00022833"/>
    </source>
</evidence>
<dbReference type="SUPFAM" id="SSF55031">
    <property type="entry name" value="Bacterial exopeptidase dimerisation domain"/>
    <property type="match status" value="1"/>
</dbReference>
<dbReference type="AlphaFoldDB" id="A0A0R1V0D7"/>
<dbReference type="InterPro" id="IPR011650">
    <property type="entry name" value="Peptidase_M20_dimer"/>
</dbReference>
<evidence type="ECO:0000256" key="2">
    <source>
        <dbReference type="ARBA" id="ARBA00006247"/>
    </source>
</evidence>
<name>A0A0R1V0D7_9LACO</name>
<dbReference type="Pfam" id="PF01546">
    <property type="entry name" value="Peptidase_M20"/>
    <property type="match status" value="1"/>
</dbReference>
<comment type="caution">
    <text evidence="7">The sequence shown here is derived from an EMBL/GenBank/DDBJ whole genome shotgun (WGS) entry which is preliminary data.</text>
</comment>
<comment type="cofactor">
    <cofactor evidence="1">
        <name>Zn(2+)</name>
        <dbReference type="ChEBI" id="CHEBI:29105"/>
    </cofactor>
</comment>